<evidence type="ECO:0000313" key="7">
    <source>
        <dbReference type="Proteomes" id="UP000218810"/>
    </source>
</evidence>
<dbReference type="PROSITE" id="PS50995">
    <property type="entry name" value="HTH_MARR_2"/>
    <property type="match status" value="1"/>
</dbReference>
<name>A0A2A2WTA2_9ACTN</name>
<keyword evidence="7" id="KW-1185">Reference proteome</keyword>
<protein>
    <recommendedName>
        <fullName evidence="5">HTH marR-type domain-containing protein</fullName>
    </recommendedName>
</protein>
<dbReference type="GO" id="GO:0003700">
    <property type="term" value="F:DNA-binding transcription factor activity"/>
    <property type="evidence" value="ECO:0007669"/>
    <property type="project" value="InterPro"/>
</dbReference>
<dbReference type="InterPro" id="IPR039422">
    <property type="entry name" value="MarR/SlyA-like"/>
</dbReference>
<keyword evidence="3" id="KW-0804">Transcription</keyword>
<dbReference type="EMBL" id="NTGA01000005">
    <property type="protein sequence ID" value="PAY24442.1"/>
    <property type="molecule type" value="Genomic_DNA"/>
</dbReference>
<evidence type="ECO:0000256" key="4">
    <source>
        <dbReference type="SAM" id="MobiDB-lite"/>
    </source>
</evidence>
<sequence length="207" mass="22439">MLTPMRPGIRQEDRAGPTPFPDRAEAPVVAVSHIRPYTCLQQAIESRTEEVTVAIDAEQGGKLAVDLSRVVKMLRALNMSAPRLHESLEPSTHPLLFAIHDEPGRVTALADRVHTDISVVSRQVRHLETLGLVAKVPDPDDGRASVVTLTSEGSDLVTRVFAGRGQWMAGVLADWTPEQAASLDEGLTRLADSLRAEIDALTSAKEN</sequence>
<organism evidence="6 7">
    <name type="scientific">Dietzia natronolimnaea</name>
    <dbReference type="NCBI Taxonomy" id="161920"/>
    <lineage>
        <taxon>Bacteria</taxon>
        <taxon>Bacillati</taxon>
        <taxon>Actinomycetota</taxon>
        <taxon>Actinomycetes</taxon>
        <taxon>Mycobacteriales</taxon>
        <taxon>Dietziaceae</taxon>
        <taxon>Dietzia</taxon>
    </lineage>
</organism>
<keyword evidence="1" id="KW-0805">Transcription regulation</keyword>
<dbReference type="PANTHER" id="PTHR33164">
    <property type="entry name" value="TRANSCRIPTIONAL REGULATOR, MARR FAMILY"/>
    <property type="match status" value="1"/>
</dbReference>
<proteinExistence type="predicted"/>
<dbReference type="GO" id="GO:0006950">
    <property type="term" value="P:response to stress"/>
    <property type="evidence" value="ECO:0007669"/>
    <property type="project" value="TreeGrafter"/>
</dbReference>
<gene>
    <name evidence="6" type="ORF">CEY15_03050</name>
</gene>
<evidence type="ECO:0000256" key="1">
    <source>
        <dbReference type="ARBA" id="ARBA00023015"/>
    </source>
</evidence>
<accession>A0A2A2WTA2</accession>
<dbReference type="AlphaFoldDB" id="A0A2A2WTA2"/>
<dbReference type="GO" id="GO:0003677">
    <property type="term" value="F:DNA binding"/>
    <property type="evidence" value="ECO:0007669"/>
    <property type="project" value="UniProtKB-KW"/>
</dbReference>
<dbReference type="InterPro" id="IPR023187">
    <property type="entry name" value="Tscrpt_reg_MarR-type_CS"/>
</dbReference>
<feature type="domain" description="HTH marR-type" evidence="5">
    <location>
        <begin position="60"/>
        <end position="192"/>
    </location>
</feature>
<comment type="caution">
    <text evidence="6">The sequence shown here is derived from an EMBL/GenBank/DDBJ whole genome shotgun (WGS) entry which is preliminary data.</text>
</comment>
<evidence type="ECO:0000256" key="3">
    <source>
        <dbReference type="ARBA" id="ARBA00023163"/>
    </source>
</evidence>
<dbReference type="InterPro" id="IPR036390">
    <property type="entry name" value="WH_DNA-bd_sf"/>
</dbReference>
<dbReference type="PROSITE" id="PS01117">
    <property type="entry name" value="HTH_MARR_1"/>
    <property type="match status" value="1"/>
</dbReference>
<dbReference type="PANTHER" id="PTHR33164:SF57">
    <property type="entry name" value="MARR-FAMILY TRANSCRIPTIONAL REGULATOR"/>
    <property type="match status" value="1"/>
</dbReference>
<dbReference type="Gene3D" id="1.10.10.10">
    <property type="entry name" value="Winged helix-like DNA-binding domain superfamily/Winged helix DNA-binding domain"/>
    <property type="match status" value="1"/>
</dbReference>
<feature type="region of interest" description="Disordered" evidence="4">
    <location>
        <begin position="1"/>
        <end position="23"/>
    </location>
</feature>
<dbReference type="Pfam" id="PF12802">
    <property type="entry name" value="MarR_2"/>
    <property type="match status" value="1"/>
</dbReference>
<evidence type="ECO:0000259" key="5">
    <source>
        <dbReference type="PROSITE" id="PS50995"/>
    </source>
</evidence>
<reference evidence="7" key="1">
    <citation type="submission" date="2017-09" db="EMBL/GenBank/DDBJ databases">
        <authorList>
            <person name="Zhang Y."/>
            <person name="Huang X."/>
            <person name="Liu J."/>
            <person name="Lu L."/>
            <person name="Peng K."/>
        </authorList>
    </citation>
    <scope>NUCLEOTIDE SEQUENCE [LARGE SCALE GENOMIC DNA]</scope>
    <source>
        <strain evidence="7">S-XJ-1</strain>
    </source>
</reference>
<dbReference type="OrthoDB" id="3216907at2"/>
<dbReference type="Proteomes" id="UP000218810">
    <property type="component" value="Unassembled WGS sequence"/>
</dbReference>
<dbReference type="InterPro" id="IPR036388">
    <property type="entry name" value="WH-like_DNA-bd_sf"/>
</dbReference>
<evidence type="ECO:0000313" key="6">
    <source>
        <dbReference type="EMBL" id="PAY24442.1"/>
    </source>
</evidence>
<dbReference type="SUPFAM" id="SSF46785">
    <property type="entry name" value="Winged helix' DNA-binding domain"/>
    <property type="match status" value="1"/>
</dbReference>
<keyword evidence="2" id="KW-0238">DNA-binding</keyword>
<evidence type="ECO:0000256" key="2">
    <source>
        <dbReference type="ARBA" id="ARBA00023125"/>
    </source>
</evidence>
<dbReference type="SMART" id="SM00347">
    <property type="entry name" value="HTH_MARR"/>
    <property type="match status" value="1"/>
</dbReference>
<dbReference type="InterPro" id="IPR000835">
    <property type="entry name" value="HTH_MarR-typ"/>
</dbReference>